<evidence type="ECO:0000313" key="2">
    <source>
        <dbReference type="Proteomes" id="UP001596305"/>
    </source>
</evidence>
<gene>
    <name evidence="1" type="ORF">ACFP71_07495</name>
</gene>
<comment type="caution">
    <text evidence="1">The sequence shown here is derived from an EMBL/GenBank/DDBJ whole genome shotgun (WGS) entry which is preliminary data.</text>
</comment>
<dbReference type="EMBL" id="JBHSTM010000004">
    <property type="protein sequence ID" value="MFC6424663.1"/>
    <property type="molecule type" value="Genomic_DNA"/>
</dbReference>
<name>A0ABW1XAS5_9CELL</name>
<dbReference type="Proteomes" id="UP001596305">
    <property type="component" value="Unassembled WGS sequence"/>
</dbReference>
<accession>A0ABW1XAS5</accession>
<sequence length="139" mass="14988">MTTTVDMLDHIDAVRALLAPAGLDVHFVDVPQKPVYPYVLLWCPPGNVLALTLDGIRTALDEDLGVTVAALTPEGVLVNVRNVRALLDDTQPAVPGRACELHLTPRSQAVTVDRTVELEQSGQHPAYAVDLYRLTSTPA</sequence>
<organism evidence="1 2">
    <name type="scientific">Oerskovia paurometabola</name>
    <dbReference type="NCBI Taxonomy" id="162170"/>
    <lineage>
        <taxon>Bacteria</taxon>
        <taxon>Bacillati</taxon>
        <taxon>Actinomycetota</taxon>
        <taxon>Actinomycetes</taxon>
        <taxon>Micrococcales</taxon>
        <taxon>Cellulomonadaceae</taxon>
        <taxon>Oerskovia</taxon>
    </lineage>
</organism>
<keyword evidence="2" id="KW-1185">Reference proteome</keyword>
<protein>
    <submittedName>
        <fullName evidence="1">Uncharacterized protein</fullName>
    </submittedName>
</protein>
<evidence type="ECO:0000313" key="1">
    <source>
        <dbReference type="EMBL" id="MFC6424663.1"/>
    </source>
</evidence>
<dbReference type="RefSeq" id="WP_204809348.1">
    <property type="nucleotide sequence ID" value="NZ_BAAAIY010000003.1"/>
</dbReference>
<proteinExistence type="predicted"/>
<reference evidence="2" key="1">
    <citation type="journal article" date="2019" name="Int. J. Syst. Evol. Microbiol.">
        <title>The Global Catalogue of Microorganisms (GCM) 10K type strain sequencing project: providing services to taxonomists for standard genome sequencing and annotation.</title>
        <authorList>
            <consortium name="The Broad Institute Genomics Platform"/>
            <consortium name="The Broad Institute Genome Sequencing Center for Infectious Disease"/>
            <person name="Wu L."/>
            <person name="Ma J."/>
        </authorList>
    </citation>
    <scope>NUCLEOTIDE SEQUENCE [LARGE SCALE GENOMIC DNA]</scope>
    <source>
        <strain evidence="2">CCUG 47105</strain>
    </source>
</reference>